<accession>A0ABS4F337</accession>
<dbReference type="InterPro" id="IPR036196">
    <property type="entry name" value="Ptyr_pPase_sf"/>
</dbReference>
<evidence type="ECO:0000256" key="3">
    <source>
        <dbReference type="ARBA" id="ARBA00022912"/>
    </source>
</evidence>
<keyword evidence="2 5" id="KW-0378">Hydrolase</keyword>
<dbReference type="PRINTS" id="PR00719">
    <property type="entry name" value="LMWPTPASE"/>
</dbReference>
<dbReference type="PANTHER" id="PTHR11717:SF31">
    <property type="entry name" value="LOW MOLECULAR WEIGHT PROTEIN-TYROSINE-PHOSPHATASE ETP-RELATED"/>
    <property type="match status" value="1"/>
</dbReference>
<evidence type="ECO:0000259" key="4">
    <source>
        <dbReference type="SMART" id="SM00226"/>
    </source>
</evidence>
<evidence type="ECO:0000313" key="6">
    <source>
        <dbReference type="Proteomes" id="UP000783390"/>
    </source>
</evidence>
<sequence>MKVLFVCTANTCRSPMAEEIFNKINDDSNIEAKSAGIVIVPGSFVTENSIELIKEELNIDIKNREAIQLNKAMLQESDIILTMTEYGRDFIKNNYPNYKDKVFSICEYAGIKGEITDPYGSTISVYNKTYKELEEIVPLIIGKLKKAGSV</sequence>
<keyword evidence="6" id="KW-1185">Reference proteome</keyword>
<dbReference type="GO" id="GO:0004725">
    <property type="term" value="F:protein tyrosine phosphatase activity"/>
    <property type="evidence" value="ECO:0007669"/>
    <property type="project" value="UniProtKB-EC"/>
</dbReference>
<evidence type="ECO:0000256" key="1">
    <source>
        <dbReference type="ARBA" id="ARBA00011063"/>
    </source>
</evidence>
<dbReference type="Pfam" id="PF01451">
    <property type="entry name" value="LMWPc"/>
    <property type="match status" value="1"/>
</dbReference>
<evidence type="ECO:0000313" key="5">
    <source>
        <dbReference type="EMBL" id="MBP1890641.1"/>
    </source>
</evidence>
<name>A0ABS4F337_9CLOT</name>
<gene>
    <name evidence="5" type="ORF">J2Z53_002250</name>
</gene>
<evidence type="ECO:0000256" key="2">
    <source>
        <dbReference type="ARBA" id="ARBA00022801"/>
    </source>
</evidence>
<dbReference type="Gene3D" id="3.40.50.2300">
    <property type="match status" value="1"/>
</dbReference>
<dbReference type="SMART" id="SM00226">
    <property type="entry name" value="LMWPc"/>
    <property type="match status" value="1"/>
</dbReference>
<protein>
    <submittedName>
        <fullName evidence="5">Protein-tyrosine phosphatase</fullName>
        <ecNumber evidence="5">3.1.3.48</ecNumber>
    </submittedName>
</protein>
<dbReference type="CDD" id="cd16344">
    <property type="entry name" value="LMWPAP"/>
    <property type="match status" value="1"/>
</dbReference>
<dbReference type="InterPro" id="IPR050438">
    <property type="entry name" value="LMW_PTPase"/>
</dbReference>
<reference evidence="5 6" key="1">
    <citation type="submission" date="2021-03" db="EMBL/GenBank/DDBJ databases">
        <title>Genomic Encyclopedia of Type Strains, Phase IV (KMG-IV): sequencing the most valuable type-strain genomes for metagenomic binning, comparative biology and taxonomic classification.</title>
        <authorList>
            <person name="Goeker M."/>
        </authorList>
    </citation>
    <scope>NUCLEOTIDE SEQUENCE [LARGE SCALE GENOMIC DNA]</scope>
    <source>
        <strain evidence="5 6">DSM 3984</strain>
    </source>
</reference>
<comment type="similarity">
    <text evidence="1">Belongs to the low molecular weight phosphotyrosine protein phosphatase family.</text>
</comment>
<dbReference type="InterPro" id="IPR023485">
    <property type="entry name" value="Ptyr_pPase"/>
</dbReference>
<dbReference type="InterPro" id="IPR017867">
    <property type="entry name" value="Tyr_phospatase_low_mol_wt"/>
</dbReference>
<proteinExistence type="inferred from homology"/>
<dbReference type="EC" id="3.1.3.48" evidence="5"/>
<comment type="caution">
    <text evidence="5">The sequence shown here is derived from an EMBL/GenBank/DDBJ whole genome shotgun (WGS) entry which is preliminary data.</text>
</comment>
<dbReference type="Proteomes" id="UP000783390">
    <property type="component" value="Unassembled WGS sequence"/>
</dbReference>
<dbReference type="EMBL" id="JAGGJZ010000009">
    <property type="protein sequence ID" value="MBP1890641.1"/>
    <property type="molecule type" value="Genomic_DNA"/>
</dbReference>
<dbReference type="RefSeq" id="WP_209797561.1">
    <property type="nucleotide sequence ID" value="NZ_JAGGJZ010000009.1"/>
</dbReference>
<keyword evidence="3" id="KW-0904">Protein phosphatase</keyword>
<organism evidence="5 6">
    <name type="scientific">Clostridium moniliforme</name>
    <dbReference type="NCBI Taxonomy" id="39489"/>
    <lineage>
        <taxon>Bacteria</taxon>
        <taxon>Bacillati</taxon>
        <taxon>Bacillota</taxon>
        <taxon>Clostridia</taxon>
        <taxon>Eubacteriales</taxon>
        <taxon>Clostridiaceae</taxon>
        <taxon>Clostridium</taxon>
    </lineage>
</organism>
<dbReference type="SUPFAM" id="SSF52788">
    <property type="entry name" value="Phosphotyrosine protein phosphatases I"/>
    <property type="match status" value="1"/>
</dbReference>
<dbReference type="PANTHER" id="PTHR11717">
    <property type="entry name" value="LOW MOLECULAR WEIGHT PROTEIN TYROSINE PHOSPHATASE"/>
    <property type="match status" value="1"/>
</dbReference>
<feature type="domain" description="Phosphotyrosine protein phosphatase I" evidence="4">
    <location>
        <begin position="1"/>
        <end position="143"/>
    </location>
</feature>